<accession>A0AAU6QDI8</accession>
<organism evidence="2">
    <name type="scientific">Laelaps chini</name>
    <dbReference type="NCBI Taxonomy" id="2902761"/>
    <lineage>
        <taxon>Eukaryota</taxon>
        <taxon>Metazoa</taxon>
        <taxon>Ecdysozoa</taxon>
        <taxon>Arthropoda</taxon>
        <taxon>Chelicerata</taxon>
        <taxon>Arachnida</taxon>
        <taxon>Acari</taxon>
        <taxon>Parasitiformes</taxon>
        <taxon>Mesostigmata</taxon>
        <taxon>Gamasina</taxon>
        <taxon>Dermanyssoidea</taxon>
        <taxon>Laelapidae</taxon>
        <taxon>Laelaps</taxon>
    </lineage>
</organism>
<gene>
    <name evidence="2" type="primary">nad6</name>
</gene>
<feature type="transmembrane region" description="Helical" evidence="1">
    <location>
        <begin position="12"/>
        <end position="34"/>
    </location>
</feature>
<keyword evidence="1" id="KW-0812">Transmembrane</keyword>
<name>A0AAU6QDI8_9ACAR</name>
<proteinExistence type="predicted"/>
<dbReference type="EMBL" id="OR002188">
    <property type="protein sequence ID" value="WYM44988.1"/>
    <property type="molecule type" value="Genomic_DNA"/>
</dbReference>
<evidence type="ECO:0000256" key="1">
    <source>
        <dbReference type="SAM" id="Phobius"/>
    </source>
</evidence>
<feature type="transmembrane region" description="Helical" evidence="1">
    <location>
        <begin position="107"/>
        <end position="131"/>
    </location>
</feature>
<keyword evidence="1" id="KW-1133">Transmembrane helix</keyword>
<protein>
    <submittedName>
        <fullName evidence="2">NADH dehydrogenase subunit 6</fullName>
    </submittedName>
</protein>
<evidence type="ECO:0000313" key="2">
    <source>
        <dbReference type="EMBL" id="WYM44988.1"/>
    </source>
</evidence>
<keyword evidence="1" id="KW-0472">Membrane</keyword>
<feature type="transmembrane region" description="Helical" evidence="1">
    <location>
        <begin position="40"/>
        <end position="62"/>
    </location>
</feature>
<feature type="transmembrane region" description="Helical" evidence="1">
    <location>
        <begin position="74"/>
        <end position="95"/>
    </location>
</feature>
<keyword evidence="2" id="KW-0496">Mitochondrion</keyword>
<geneLocation type="mitochondrion" evidence="2"/>
<reference evidence="2" key="1">
    <citation type="submission" date="2023-05" db="EMBL/GenBank/DDBJ databases">
        <authorList>
            <person name="Yuan B."/>
            <person name="He G."/>
            <person name="Dong W."/>
        </authorList>
    </citation>
    <scope>NUCLEOTIDE SEQUENCE</scope>
</reference>
<dbReference type="AlphaFoldDB" id="A0AAU6QDI8"/>
<sequence>MIFFIVSMMIMSHPLSIIIYILLMSMIFLSMMVFYIKSSWFSLIFMLMMLGGLMVLFIYMASLSSNEYFKFKKYWEFGLMFLFLFSPIISINYNLSEFMLVKMFNNLSLFMFLLYIIYLFLVLVLIIEMLVSIKSSLRLEM</sequence>